<gene>
    <name evidence="2" type="ORF">PR048_010845</name>
</gene>
<sequence length="94" mass="10347">MECTLREKVSSGLCVCQVHASRTEAYLVGKDLCQQDTLTKALQQLNSEVKPDVRPLEMAPQYRKGLAASLFYKVTAASVLHPPPTLTTTTILNQ</sequence>
<dbReference type="EMBL" id="JARBHB010000003">
    <property type="protein sequence ID" value="KAJ8891329.1"/>
    <property type="molecule type" value="Genomic_DNA"/>
</dbReference>
<evidence type="ECO:0000313" key="2">
    <source>
        <dbReference type="EMBL" id="KAJ8891329.1"/>
    </source>
</evidence>
<keyword evidence="3" id="KW-1185">Reference proteome</keyword>
<feature type="domain" description="CO dehydrogenase flavoprotein C-terminal" evidence="1">
    <location>
        <begin position="17"/>
        <end position="75"/>
    </location>
</feature>
<name>A0ABQ9I3V6_9NEOP</name>
<proteinExistence type="predicted"/>
<dbReference type="Gene3D" id="3.30.390.50">
    <property type="entry name" value="CO dehydrogenase flavoprotein, C-terminal domain"/>
    <property type="match status" value="1"/>
</dbReference>
<evidence type="ECO:0000313" key="3">
    <source>
        <dbReference type="Proteomes" id="UP001159363"/>
    </source>
</evidence>
<dbReference type="Proteomes" id="UP001159363">
    <property type="component" value="Chromosome 3"/>
</dbReference>
<dbReference type="InterPro" id="IPR005107">
    <property type="entry name" value="CO_DH_flav_C"/>
</dbReference>
<accession>A0ABQ9I3V6</accession>
<dbReference type="InterPro" id="IPR036683">
    <property type="entry name" value="CO_DH_flav_C_dom_sf"/>
</dbReference>
<protein>
    <recommendedName>
        <fullName evidence="1">CO dehydrogenase flavoprotein C-terminal domain-containing protein</fullName>
    </recommendedName>
</protein>
<reference evidence="2 3" key="1">
    <citation type="submission" date="2023-02" db="EMBL/GenBank/DDBJ databases">
        <title>LHISI_Scaffold_Assembly.</title>
        <authorList>
            <person name="Stuart O.P."/>
            <person name="Cleave R."/>
            <person name="Magrath M.J.L."/>
            <person name="Mikheyev A.S."/>
        </authorList>
    </citation>
    <scope>NUCLEOTIDE SEQUENCE [LARGE SCALE GENOMIC DNA]</scope>
    <source>
        <strain evidence="2">Daus_M_001</strain>
        <tissue evidence="2">Leg muscle</tissue>
    </source>
</reference>
<organism evidence="2 3">
    <name type="scientific">Dryococelus australis</name>
    <dbReference type="NCBI Taxonomy" id="614101"/>
    <lineage>
        <taxon>Eukaryota</taxon>
        <taxon>Metazoa</taxon>
        <taxon>Ecdysozoa</taxon>
        <taxon>Arthropoda</taxon>
        <taxon>Hexapoda</taxon>
        <taxon>Insecta</taxon>
        <taxon>Pterygota</taxon>
        <taxon>Neoptera</taxon>
        <taxon>Polyneoptera</taxon>
        <taxon>Phasmatodea</taxon>
        <taxon>Verophasmatodea</taxon>
        <taxon>Anareolatae</taxon>
        <taxon>Phasmatidae</taxon>
        <taxon>Eurycanthinae</taxon>
        <taxon>Dryococelus</taxon>
    </lineage>
</organism>
<dbReference type="SUPFAM" id="SSF55447">
    <property type="entry name" value="CO dehydrogenase flavoprotein C-terminal domain-like"/>
    <property type="match status" value="1"/>
</dbReference>
<comment type="caution">
    <text evidence="2">The sequence shown here is derived from an EMBL/GenBank/DDBJ whole genome shotgun (WGS) entry which is preliminary data.</text>
</comment>
<dbReference type="Pfam" id="PF03450">
    <property type="entry name" value="CO_deh_flav_C"/>
    <property type="match status" value="1"/>
</dbReference>
<evidence type="ECO:0000259" key="1">
    <source>
        <dbReference type="Pfam" id="PF03450"/>
    </source>
</evidence>